<organism evidence="1">
    <name type="scientific">Myoviridae sp. ct1AP5</name>
    <dbReference type="NCBI Taxonomy" id="2825017"/>
    <lineage>
        <taxon>Viruses</taxon>
        <taxon>Duplodnaviria</taxon>
        <taxon>Heunggongvirae</taxon>
        <taxon>Uroviricota</taxon>
        <taxon>Caudoviricetes</taxon>
    </lineage>
</organism>
<sequence length="45" mass="5256">MIIDGWYCCPHCRQKLFKVKANAKAEGIEFKCKKCKKNIDINIEP</sequence>
<name>A0A8S5UE29_9CAUD</name>
<proteinExistence type="predicted"/>
<evidence type="ECO:0000313" key="1">
    <source>
        <dbReference type="EMBL" id="DAF92683.1"/>
    </source>
</evidence>
<accession>A0A8S5UE29</accession>
<dbReference type="EMBL" id="BK016070">
    <property type="protein sequence ID" value="DAF92683.1"/>
    <property type="molecule type" value="Genomic_DNA"/>
</dbReference>
<reference evidence="1" key="1">
    <citation type="journal article" date="2021" name="Proc. Natl. Acad. Sci. U.S.A.">
        <title>A Catalog of Tens of Thousands of Viruses from Human Metagenomes Reveals Hidden Associations with Chronic Diseases.</title>
        <authorList>
            <person name="Tisza M.J."/>
            <person name="Buck C.B."/>
        </authorList>
    </citation>
    <scope>NUCLEOTIDE SEQUENCE</scope>
    <source>
        <strain evidence="1">Ct1AP5</strain>
    </source>
</reference>
<protein>
    <submittedName>
        <fullName evidence="1">Zinc-ribbon domain protein</fullName>
    </submittedName>
</protein>